<keyword evidence="10" id="KW-1185">Reference proteome</keyword>
<evidence type="ECO:0000313" key="10">
    <source>
        <dbReference type="Proteomes" id="UP000320496"/>
    </source>
</evidence>
<dbReference type="CDD" id="cd03411">
    <property type="entry name" value="Ferrochelatase_N"/>
    <property type="match status" value="1"/>
</dbReference>
<keyword evidence="3 7" id="KW-0350">Heme biosynthesis</keyword>
<dbReference type="InterPro" id="IPR033659">
    <property type="entry name" value="Ferrochelatase_N"/>
</dbReference>
<accession>A0A517Z562</accession>
<comment type="catalytic activity">
    <reaction evidence="7">
        <text>heme b + 2 H(+) = protoporphyrin IX + Fe(2+)</text>
        <dbReference type="Rhea" id="RHEA:22584"/>
        <dbReference type="ChEBI" id="CHEBI:15378"/>
        <dbReference type="ChEBI" id="CHEBI:29033"/>
        <dbReference type="ChEBI" id="CHEBI:57306"/>
        <dbReference type="ChEBI" id="CHEBI:60344"/>
        <dbReference type="EC" id="4.98.1.1"/>
    </reaction>
</comment>
<dbReference type="KEGG" id="mri:Mal4_19310"/>
<dbReference type="Proteomes" id="UP000320496">
    <property type="component" value="Chromosome"/>
</dbReference>
<keyword evidence="2 7" id="KW-0408">Iron</keyword>
<evidence type="ECO:0000256" key="3">
    <source>
        <dbReference type="ARBA" id="ARBA00023133"/>
    </source>
</evidence>
<proteinExistence type="inferred from homology"/>
<dbReference type="Pfam" id="PF00762">
    <property type="entry name" value="Ferrochelatase"/>
    <property type="match status" value="1"/>
</dbReference>
<name>A0A517Z562_9PLAN</name>
<organism evidence="9 10">
    <name type="scientific">Maioricimonas rarisocia</name>
    <dbReference type="NCBI Taxonomy" id="2528026"/>
    <lineage>
        <taxon>Bacteria</taxon>
        <taxon>Pseudomonadati</taxon>
        <taxon>Planctomycetota</taxon>
        <taxon>Planctomycetia</taxon>
        <taxon>Planctomycetales</taxon>
        <taxon>Planctomycetaceae</taxon>
        <taxon>Maioricimonas</taxon>
    </lineage>
</organism>
<dbReference type="Gene3D" id="3.40.50.1400">
    <property type="match status" value="2"/>
</dbReference>
<comment type="subcellular location">
    <subcellularLocation>
        <location evidence="7">Cytoplasm</location>
    </subcellularLocation>
</comment>
<dbReference type="InterPro" id="IPR033644">
    <property type="entry name" value="Ferrochelatase_C"/>
</dbReference>
<dbReference type="GO" id="GO:0004325">
    <property type="term" value="F:ferrochelatase activity"/>
    <property type="evidence" value="ECO:0007669"/>
    <property type="project" value="UniProtKB-UniRule"/>
</dbReference>
<keyword evidence="7" id="KW-0479">Metal-binding</keyword>
<protein>
    <recommendedName>
        <fullName evidence="7">Ferrochelatase</fullName>
        <ecNumber evidence="7">4.98.1.1</ecNumber>
    </recommendedName>
    <alternativeName>
        <fullName evidence="7">Heme synthase</fullName>
    </alternativeName>
    <alternativeName>
        <fullName evidence="7">Protoheme ferro-lyase</fullName>
    </alternativeName>
</protein>
<dbReference type="NCBIfam" id="TIGR00109">
    <property type="entry name" value="hemH"/>
    <property type="match status" value="1"/>
</dbReference>
<keyword evidence="7" id="KW-0963">Cytoplasm</keyword>
<dbReference type="GO" id="GO:0046872">
    <property type="term" value="F:metal ion binding"/>
    <property type="evidence" value="ECO:0007669"/>
    <property type="project" value="UniProtKB-KW"/>
</dbReference>
<dbReference type="RefSeq" id="WP_145368571.1">
    <property type="nucleotide sequence ID" value="NZ_CP036275.1"/>
</dbReference>
<comment type="catalytic activity">
    <reaction evidence="6">
        <text>Fe-coproporphyrin III + 2 H(+) = coproporphyrin III + Fe(2+)</text>
        <dbReference type="Rhea" id="RHEA:49572"/>
        <dbReference type="ChEBI" id="CHEBI:15378"/>
        <dbReference type="ChEBI" id="CHEBI:29033"/>
        <dbReference type="ChEBI" id="CHEBI:68438"/>
        <dbReference type="ChEBI" id="CHEBI:131725"/>
        <dbReference type="EC" id="4.99.1.9"/>
    </reaction>
    <physiologicalReaction direction="right-to-left" evidence="6">
        <dbReference type="Rhea" id="RHEA:49574"/>
    </physiologicalReaction>
</comment>
<dbReference type="InterPro" id="IPR001015">
    <property type="entry name" value="Ferrochelatase"/>
</dbReference>
<dbReference type="GO" id="GO:0006783">
    <property type="term" value="P:heme biosynthetic process"/>
    <property type="evidence" value="ECO:0007669"/>
    <property type="project" value="UniProtKB-UniRule"/>
</dbReference>
<dbReference type="CDD" id="cd00419">
    <property type="entry name" value="Ferrochelatase_C"/>
    <property type="match status" value="1"/>
</dbReference>
<comment type="function">
    <text evidence="7">Catalyzes the ferrous insertion into protoporphyrin IX.</text>
</comment>
<evidence type="ECO:0000256" key="5">
    <source>
        <dbReference type="ARBA" id="ARBA00023244"/>
    </source>
</evidence>
<sequence>MSDTPQTDYDAILFVSFGGPEGREDVIPFLENVLRGRNVPRERMLEVAEHYYHFGGVSPINQQVRDLMAAVREELPRHNIDLPIYWGNRNWHPLLPETLTQMRDDGVQRALAFFVSAYSSYSGCRQYRENIRDAREQVGDGVPEVDKVRMFYNHPDFIAANTDCLTAALDRIPAERRDSVRVAFTAHSIPDSMARGCDYVRQLQETARLTAEACGVDASRWGLVYQSRSGRPQDPWLEPDIVDHLQALREQGVEDAVVAPIGFLSDHMEVLYDLDDEAAQASQEVGLNMVRAATVGTHPRFVTMICKLFAERLFDNVPRESIGQFGPNWDVCPVDCCLPPARPAGRPASRG</sequence>
<evidence type="ECO:0000256" key="7">
    <source>
        <dbReference type="HAMAP-Rule" id="MF_00323"/>
    </source>
</evidence>
<dbReference type="AlphaFoldDB" id="A0A517Z562"/>
<dbReference type="GO" id="GO:0005737">
    <property type="term" value="C:cytoplasm"/>
    <property type="evidence" value="ECO:0007669"/>
    <property type="project" value="UniProtKB-SubCell"/>
</dbReference>
<dbReference type="PANTHER" id="PTHR11108">
    <property type="entry name" value="FERROCHELATASE"/>
    <property type="match status" value="1"/>
</dbReference>
<evidence type="ECO:0000256" key="2">
    <source>
        <dbReference type="ARBA" id="ARBA00023004"/>
    </source>
</evidence>
<evidence type="ECO:0000256" key="4">
    <source>
        <dbReference type="ARBA" id="ARBA00023239"/>
    </source>
</evidence>
<dbReference type="SUPFAM" id="SSF53800">
    <property type="entry name" value="Chelatase"/>
    <property type="match status" value="1"/>
</dbReference>
<dbReference type="PANTHER" id="PTHR11108:SF1">
    <property type="entry name" value="FERROCHELATASE, MITOCHONDRIAL"/>
    <property type="match status" value="1"/>
</dbReference>
<evidence type="ECO:0000256" key="6">
    <source>
        <dbReference type="ARBA" id="ARBA00024536"/>
    </source>
</evidence>
<comment type="pathway">
    <text evidence="7">Porphyrin-containing compound metabolism; protoheme biosynthesis; protoheme from protoporphyrin-IX: step 1/1.</text>
</comment>
<dbReference type="EC" id="4.98.1.1" evidence="7"/>
<dbReference type="EMBL" id="CP036275">
    <property type="protein sequence ID" value="QDU37616.1"/>
    <property type="molecule type" value="Genomic_DNA"/>
</dbReference>
<gene>
    <name evidence="7 9" type="primary">hemH</name>
    <name evidence="9" type="ORF">Mal4_19310</name>
</gene>
<reference evidence="9 10" key="1">
    <citation type="submission" date="2019-02" db="EMBL/GenBank/DDBJ databases">
        <title>Deep-cultivation of Planctomycetes and their phenomic and genomic characterization uncovers novel biology.</title>
        <authorList>
            <person name="Wiegand S."/>
            <person name="Jogler M."/>
            <person name="Boedeker C."/>
            <person name="Pinto D."/>
            <person name="Vollmers J."/>
            <person name="Rivas-Marin E."/>
            <person name="Kohn T."/>
            <person name="Peeters S.H."/>
            <person name="Heuer A."/>
            <person name="Rast P."/>
            <person name="Oberbeckmann S."/>
            <person name="Bunk B."/>
            <person name="Jeske O."/>
            <person name="Meyerdierks A."/>
            <person name="Storesund J.E."/>
            <person name="Kallscheuer N."/>
            <person name="Luecker S."/>
            <person name="Lage O.M."/>
            <person name="Pohl T."/>
            <person name="Merkel B.J."/>
            <person name="Hornburger P."/>
            <person name="Mueller R.-W."/>
            <person name="Bruemmer F."/>
            <person name="Labrenz M."/>
            <person name="Spormann A.M."/>
            <person name="Op den Camp H."/>
            <person name="Overmann J."/>
            <person name="Amann R."/>
            <person name="Jetten M.S.M."/>
            <person name="Mascher T."/>
            <person name="Medema M.H."/>
            <person name="Devos D.P."/>
            <person name="Kaster A.-K."/>
            <person name="Ovreas L."/>
            <person name="Rohde M."/>
            <person name="Galperin M.Y."/>
            <person name="Jogler C."/>
        </authorList>
    </citation>
    <scope>NUCLEOTIDE SEQUENCE [LARGE SCALE GENOMIC DNA]</scope>
    <source>
        <strain evidence="9 10">Mal4</strain>
    </source>
</reference>
<feature type="binding site" evidence="7">
    <location>
        <position position="187"/>
    </location>
    <ligand>
        <name>Fe(2+)</name>
        <dbReference type="ChEBI" id="CHEBI:29033"/>
    </ligand>
</feature>
<keyword evidence="4 7" id="KW-0456">Lyase</keyword>
<feature type="binding site" evidence="7">
    <location>
        <position position="269"/>
    </location>
    <ligand>
        <name>Fe(2+)</name>
        <dbReference type="ChEBI" id="CHEBI:29033"/>
    </ligand>
</feature>
<dbReference type="NCBIfam" id="NF000689">
    <property type="entry name" value="PRK00035.2-1"/>
    <property type="match status" value="1"/>
</dbReference>
<dbReference type="HAMAP" id="MF_00323">
    <property type="entry name" value="Ferrochelatase"/>
    <property type="match status" value="1"/>
</dbReference>
<keyword evidence="5 7" id="KW-0627">Porphyrin biosynthesis</keyword>
<dbReference type="UniPathway" id="UPA00252">
    <property type="reaction ID" value="UER00325"/>
</dbReference>
<dbReference type="OrthoDB" id="9776380at2"/>
<evidence type="ECO:0000256" key="8">
    <source>
        <dbReference type="RuleBase" id="RU004185"/>
    </source>
</evidence>
<evidence type="ECO:0000313" key="9">
    <source>
        <dbReference type="EMBL" id="QDU37616.1"/>
    </source>
</evidence>
<evidence type="ECO:0000256" key="1">
    <source>
        <dbReference type="ARBA" id="ARBA00007718"/>
    </source>
</evidence>
<comment type="similarity">
    <text evidence="1 7 8">Belongs to the ferrochelatase family.</text>
</comment>